<sequence>MIVCKLLEKKWLYRKFLLTIDGNSYHVEYHGRGAGYEYVALDGNAIAGGVSQPWFIPSFSFDIEQHKIVLNVRVWPWLTVRSLKIVVNGVEVFTI</sequence>
<dbReference type="HOGENOM" id="CLU_2366513_0_0_6"/>
<evidence type="ECO:0000313" key="1">
    <source>
        <dbReference type="EMBL" id="EPG35446.1"/>
    </source>
</evidence>
<accession>S3T1R8</accession>
<proteinExistence type="predicted"/>
<dbReference type="AlphaFoldDB" id="S3T1R8"/>
<comment type="caution">
    <text evidence="1">The sequence shown here is derived from an EMBL/GenBank/DDBJ whole genome shotgun (WGS) entry which is preliminary data.</text>
</comment>
<reference evidence="1 2" key="1">
    <citation type="submission" date="2013-06" db="EMBL/GenBank/DDBJ databases">
        <title>The Genome Sequence of Acinetobacter sp. NIPH 2036.</title>
        <authorList>
            <consortium name="The Broad Institute Genome Sequencing Platform"/>
            <consortium name="The Broad Institute Genome Sequencing Center for Infectious Disease"/>
            <person name="Cerqueira G."/>
            <person name="Feldgarden M."/>
            <person name="Courvalin P."/>
            <person name="Perichon B."/>
            <person name="Grillot-Courvalin C."/>
            <person name="Clermont D."/>
            <person name="Rocha E."/>
            <person name="Yoon E.-J."/>
            <person name="Nemec A."/>
            <person name="Young S.K."/>
            <person name="Zeng Q."/>
            <person name="Gargeya S."/>
            <person name="Fitzgerald M."/>
            <person name="Abouelleil A."/>
            <person name="Alvarado L."/>
            <person name="Berlin A.M."/>
            <person name="Chapman S.B."/>
            <person name="Dewar J."/>
            <person name="Goldberg J."/>
            <person name="Griggs A."/>
            <person name="Gujja S."/>
            <person name="Hansen M."/>
            <person name="Howarth C."/>
            <person name="Imamovic A."/>
            <person name="Larimer J."/>
            <person name="McCowan C."/>
            <person name="Murphy C."/>
            <person name="Pearson M."/>
            <person name="Priest M."/>
            <person name="Roberts A."/>
            <person name="Saif S."/>
            <person name="Shea T."/>
            <person name="Sykes S."/>
            <person name="Wortman J."/>
            <person name="Nusbaum C."/>
            <person name="Birren B."/>
        </authorList>
    </citation>
    <scope>NUCLEOTIDE SEQUENCE [LARGE SCALE GENOMIC DNA]</scope>
    <source>
        <strain evidence="1 2">NIPH 2036</strain>
    </source>
</reference>
<dbReference type="RefSeq" id="WP_016653346.1">
    <property type="nucleotide sequence ID" value="NZ_BHGD02000023.1"/>
</dbReference>
<evidence type="ECO:0000313" key="2">
    <source>
        <dbReference type="Proteomes" id="UP000014559"/>
    </source>
</evidence>
<dbReference type="GeneID" id="45416446"/>
<organism evidence="1 2">
    <name type="scientific">Acinetobacter colistiniresistens</name>
    <dbReference type="NCBI Taxonomy" id="280145"/>
    <lineage>
        <taxon>Bacteria</taxon>
        <taxon>Pseudomonadati</taxon>
        <taxon>Pseudomonadota</taxon>
        <taxon>Gammaproteobacteria</taxon>
        <taxon>Moraxellales</taxon>
        <taxon>Moraxellaceae</taxon>
        <taxon>Acinetobacter</taxon>
    </lineage>
</organism>
<dbReference type="Proteomes" id="UP000014559">
    <property type="component" value="Unassembled WGS sequence"/>
</dbReference>
<gene>
    <name evidence="1" type="ORF">F907_03326</name>
</gene>
<protein>
    <submittedName>
        <fullName evidence="1">Uncharacterized protein</fullName>
    </submittedName>
</protein>
<dbReference type="EMBL" id="ATGK01000018">
    <property type="protein sequence ID" value="EPG35446.1"/>
    <property type="molecule type" value="Genomic_DNA"/>
</dbReference>
<name>S3T1R8_9GAMM</name>